<protein>
    <submittedName>
        <fullName evidence="2">Uncharacterized protein</fullName>
    </submittedName>
</protein>
<dbReference type="EMBL" id="AP018694">
    <property type="protein sequence ID" value="BBE18261.1"/>
    <property type="molecule type" value="Genomic_DNA"/>
</dbReference>
<accession>A0A5K7S9K5</accession>
<keyword evidence="3" id="KW-1185">Reference proteome</keyword>
<evidence type="ECO:0000313" key="3">
    <source>
        <dbReference type="Proteomes" id="UP001193389"/>
    </source>
</evidence>
<reference evidence="2" key="1">
    <citation type="journal article" date="2020" name="Int. J. Syst. Evol. Microbiol.">
        <title>Aquipluma nitroreducens gen. nov. sp. nov., a novel facultatively anaerobic bacterium isolated from a freshwater lake.</title>
        <authorList>
            <person name="Watanabe M."/>
            <person name="Kojima H."/>
            <person name="Fukui M."/>
        </authorList>
    </citation>
    <scope>NUCLEOTIDE SEQUENCE</scope>
    <source>
        <strain evidence="2">MeG22</strain>
    </source>
</reference>
<dbReference type="RefSeq" id="WP_318351185.1">
    <property type="nucleotide sequence ID" value="NZ_AP018694.1"/>
</dbReference>
<organism evidence="2 3">
    <name type="scientific">Aquipluma nitroreducens</name>
    <dbReference type="NCBI Taxonomy" id="2010828"/>
    <lineage>
        <taxon>Bacteria</taxon>
        <taxon>Pseudomonadati</taxon>
        <taxon>Bacteroidota</taxon>
        <taxon>Bacteroidia</taxon>
        <taxon>Marinilabiliales</taxon>
        <taxon>Prolixibacteraceae</taxon>
        <taxon>Aquipluma</taxon>
    </lineage>
</organism>
<dbReference type="Pfam" id="PF17253">
    <property type="entry name" value="DUF5320"/>
    <property type="match status" value="1"/>
</dbReference>
<gene>
    <name evidence="2" type="ORF">AQPE_2423</name>
</gene>
<evidence type="ECO:0000256" key="1">
    <source>
        <dbReference type="SAM" id="MobiDB-lite"/>
    </source>
</evidence>
<name>A0A5K7S9K5_9BACT</name>
<dbReference type="InterPro" id="IPR035205">
    <property type="entry name" value="DUF5320"/>
</dbReference>
<sequence length="62" mass="6632">MPQLDGTGPEKKDSGTGRKLGKCQIIPKEEALEKLGKGMGLRRRTGGGQGRGKRLQSGLKIK</sequence>
<feature type="region of interest" description="Disordered" evidence="1">
    <location>
        <begin position="37"/>
        <end position="62"/>
    </location>
</feature>
<feature type="region of interest" description="Disordered" evidence="1">
    <location>
        <begin position="1"/>
        <end position="22"/>
    </location>
</feature>
<evidence type="ECO:0000313" key="2">
    <source>
        <dbReference type="EMBL" id="BBE18261.1"/>
    </source>
</evidence>
<dbReference type="AlphaFoldDB" id="A0A5K7S9K5"/>
<proteinExistence type="predicted"/>
<dbReference type="Proteomes" id="UP001193389">
    <property type="component" value="Chromosome"/>
</dbReference>
<dbReference type="KEGG" id="anf:AQPE_2423"/>